<dbReference type="SUPFAM" id="SSF50156">
    <property type="entry name" value="PDZ domain-like"/>
    <property type="match status" value="1"/>
</dbReference>
<dbReference type="InterPro" id="IPR001478">
    <property type="entry name" value="PDZ"/>
</dbReference>
<dbReference type="PANTHER" id="PTHR32060">
    <property type="entry name" value="TAIL-SPECIFIC PROTEASE"/>
    <property type="match status" value="1"/>
</dbReference>
<dbReference type="CDD" id="cd06782">
    <property type="entry name" value="cpPDZ_CPP-like"/>
    <property type="match status" value="1"/>
</dbReference>
<dbReference type="SMART" id="SM00245">
    <property type="entry name" value="TSPc"/>
    <property type="match status" value="1"/>
</dbReference>
<evidence type="ECO:0000313" key="9">
    <source>
        <dbReference type="Proteomes" id="UP001597460"/>
    </source>
</evidence>
<evidence type="ECO:0000259" key="7">
    <source>
        <dbReference type="PROSITE" id="PS50106"/>
    </source>
</evidence>
<dbReference type="Proteomes" id="UP001597460">
    <property type="component" value="Unassembled WGS sequence"/>
</dbReference>
<evidence type="ECO:0000313" key="8">
    <source>
        <dbReference type="EMBL" id="MFD2533258.1"/>
    </source>
</evidence>
<dbReference type="Gene3D" id="2.30.42.10">
    <property type="match status" value="1"/>
</dbReference>
<dbReference type="RefSeq" id="WP_390303227.1">
    <property type="nucleotide sequence ID" value="NZ_JBHULI010000025.1"/>
</dbReference>
<dbReference type="PANTHER" id="PTHR32060:SF22">
    <property type="entry name" value="CARBOXYL-TERMINAL-PROCESSING PEPTIDASE 3, CHLOROPLASTIC"/>
    <property type="match status" value="1"/>
</dbReference>
<keyword evidence="3 5" id="KW-0378">Hydrolase</keyword>
<dbReference type="InterPro" id="IPR036034">
    <property type="entry name" value="PDZ_sf"/>
</dbReference>
<dbReference type="SMART" id="SM00228">
    <property type="entry name" value="PDZ"/>
    <property type="match status" value="1"/>
</dbReference>
<keyword evidence="6" id="KW-0175">Coiled coil</keyword>
<dbReference type="Gene3D" id="3.30.750.44">
    <property type="match status" value="1"/>
</dbReference>
<dbReference type="InterPro" id="IPR041489">
    <property type="entry name" value="PDZ_6"/>
</dbReference>
<dbReference type="InterPro" id="IPR029045">
    <property type="entry name" value="ClpP/crotonase-like_dom_sf"/>
</dbReference>
<sequence>MTKKGKYRVGVLALVIGLASAGIAAQQTDIYFLIKKNFSIFSEAYENVALEYVDEVDPEILMRNGIDAMLETLDPYTVMFSESQNEQAEIMSRGNYAGIGIEAGYRDGEVVVIAPTEGGPAERAGIRAGDVIIAVDGISTEGLQPEEVNTLTNGEVGSEVTVTIERFGLGQTLDFTLERQRIEVTNISYAGLIGENEETGYIRLSQFGNNSAEEVRESLIQLTESADLNGLVLDLRDNPGGILQEAVSIIDKFIEPGITVVDIRGRVAEYNQTFATREPVMFEKPVVVLMNGGSASASEVVAGALQDLDRALIVGEQSFGKGLVQIVKPLPYNTSLKITISRYYIPSGRSIQAVQYTHQGRNDVVMNTDSSKTEFKTRNGRTVFEGRGIEPDIVEGEEDLSIVEIALLQQGVYFDFATEFEAQNPSFEYTELPDDVFDEFRVFLREREFTFKTDSEKLLAELSTELESVDGAQRQLETLNETIEREKTTLFEENESDIRRSLFLEIISRYQGESGSVKAGLSSDPEVLKALEFIYNTSELNKMLAGE</sequence>
<dbReference type="InterPro" id="IPR004447">
    <property type="entry name" value="Peptidase_S41A"/>
</dbReference>
<dbReference type="Pfam" id="PF03572">
    <property type="entry name" value="Peptidase_S41"/>
    <property type="match status" value="1"/>
</dbReference>
<proteinExistence type="inferred from homology"/>
<keyword evidence="9" id="KW-1185">Reference proteome</keyword>
<evidence type="ECO:0000256" key="1">
    <source>
        <dbReference type="ARBA" id="ARBA00009179"/>
    </source>
</evidence>
<accession>A0ABW5JLG3</accession>
<name>A0ABW5JLG3_9BACT</name>
<evidence type="ECO:0000256" key="4">
    <source>
        <dbReference type="ARBA" id="ARBA00022825"/>
    </source>
</evidence>
<protein>
    <submittedName>
        <fullName evidence="8">S41 family peptidase</fullName>
    </submittedName>
</protein>
<organism evidence="8 9">
    <name type="scientific">Gracilimonas halophila</name>
    <dbReference type="NCBI Taxonomy" id="1834464"/>
    <lineage>
        <taxon>Bacteria</taxon>
        <taxon>Pseudomonadati</taxon>
        <taxon>Balneolota</taxon>
        <taxon>Balneolia</taxon>
        <taxon>Balneolales</taxon>
        <taxon>Balneolaceae</taxon>
        <taxon>Gracilimonas</taxon>
    </lineage>
</organism>
<evidence type="ECO:0000256" key="6">
    <source>
        <dbReference type="SAM" id="Coils"/>
    </source>
</evidence>
<dbReference type="CDD" id="cd07560">
    <property type="entry name" value="Peptidase_S41_CPP"/>
    <property type="match status" value="1"/>
</dbReference>
<evidence type="ECO:0000256" key="5">
    <source>
        <dbReference type="RuleBase" id="RU004404"/>
    </source>
</evidence>
<dbReference type="InterPro" id="IPR005151">
    <property type="entry name" value="Tail-specific_protease"/>
</dbReference>
<evidence type="ECO:0000256" key="2">
    <source>
        <dbReference type="ARBA" id="ARBA00022670"/>
    </source>
</evidence>
<evidence type="ECO:0000256" key="3">
    <source>
        <dbReference type="ARBA" id="ARBA00022801"/>
    </source>
</evidence>
<gene>
    <name evidence="8" type="ORF">ACFSVN_12460</name>
</gene>
<keyword evidence="2 5" id="KW-0645">Protease</keyword>
<feature type="domain" description="PDZ" evidence="7">
    <location>
        <begin position="77"/>
        <end position="148"/>
    </location>
</feature>
<comment type="similarity">
    <text evidence="1 5">Belongs to the peptidase S41A family.</text>
</comment>
<dbReference type="PROSITE" id="PS50106">
    <property type="entry name" value="PDZ"/>
    <property type="match status" value="1"/>
</dbReference>
<dbReference type="Gene3D" id="3.90.226.10">
    <property type="entry name" value="2-enoyl-CoA Hydratase, Chain A, domain 1"/>
    <property type="match status" value="1"/>
</dbReference>
<dbReference type="NCBIfam" id="TIGR00225">
    <property type="entry name" value="prc"/>
    <property type="match status" value="1"/>
</dbReference>
<dbReference type="EMBL" id="JBHULI010000025">
    <property type="protein sequence ID" value="MFD2533258.1"/>
    <property type="molecule type" value="Genomic_DNA"/>
</dbReference>
<feature type="coiled-coil region" evidence="6">
    <location>
        <begin position="462"/>
        <end position="489"/>
    </location>
</feature>
<dbReference type="Pfam" id="PF17820">
    <property type="entry name" value="PDZ_6"/>
    <property type="match status" value="1"/>
</dbReference>
<keyword evidence="4 5" id="KW-0720">Serine protease</keyword>
<reference evidence="9" key="1">
    <citation type="journal article" date="2019" name="Int. J. Syst. Evol. Microbiol.">
        <title>The Global Catalogue of Microorganisms (GCM) 10K type strain sequencing project: providing services to taxonomists for standard genome sequencing and annotation.</title>
        <authorList>
            <consortium name="The Broad Institute Genomics Platform"/>
            <consortium name="The Broad Institute Genome Sequencing Center for Infectious Disease"/>
            <person name="Wu L."/>
            <person name="Ma J."/>
        </authorList>
    </citation>
    <scope>NUCLEOTIDE SEQUENCE [LARGE SCALE GENOMIC DNA]</scope>
    <source>
        <strain evidence="9">KCTC 52042</strain>
    </source>
</reference>
<dbReference type="SUPFAM" id="SSF52096">
    <property type="entry name" value="ClpP/crotonase"/>
    <property type="match status" value="1"/>
</dbReference>
<comment type="caution">
    <text evidence="8">The sequence shown here is derived from an EMBL/GenBank/DDBJ whole genome shotgun (WGS) entry which is preliminary data.</text>
</comment>